<keyword evidence="1" id="KW-1133">Transmembrane helix</keyword>
<dbReference type="RefSeq" id="YP_010782460.1">
    <property type="nucleotide sequence ID" value="NC_075039.1"/>
</dbReference>
<reference evidence="2" key="1">
    <citation type="submission" date="2017-01" db="EMBL/GenBank/DDBJ databases">
        <authorList>
            <person name="Assis F.L."/>
            <person name="Abrahao J.S."/>
            <person name="Silva L."/>
            <person name="Khalil J.B."/>
            <person name="Rodrigues R."/>
            <person name="Silva L.S."/>
            <person name="Arantes T."/>
            <person name="Boratto P."/>
            <person name="Andrade M."/>
            <person name="Kroon E.G."/>
            <person name="Ribeiro B."/>
            <person name="Bergier I."/>
            <person name="Seligmann H."/>
            <person name="Ghigo E."/>
            <person name="Colson P."/>
            <person name="Levasseur A."/>
            <person name="Raoult D."/>
            <person name="Scola B.L."/>
        </authorList>
    </citation>
    <scope>NUCLEOTIDE SEQUENCE</scope>
    <source>
        <strain evidence="2">Soda lake</strain>
    </source>
</reference>
<name>A0A6N1NWZ0_9VIRU</name>
<feature type="transmembrane region" description="Helical" evidence="1">
    <location>
        <begin position="12"/>
        <end position="32"/>
    </location>
</feature>
<keyword evidence="1" id="KW-0812">Transmembrane</keyword>
<dbReference type="EMBL" id="KY523104">
    <property type="protein sequence ID" value="QKU35778.1"/>
    <property type="molecule type" value="Genomic_DNA"/>
</dbReference>
<keyword evidence="1" id="KW-0472">Membrane</keyword>
<protein>
    <submittedName>
        <fullName evidence="2">Putative orfan</fullName>
    </submittedName>
</protein>
<evidence type="ECO:0000313" key="2">
    <source>
        <dbReference type="EMBL" id="QKU35778.1"/>
    </source>
</evidence>
<dbReference type="KEGG" id="vg:80519224"/>
<sequence length="77" mass="8437">MALEGLFIKSKVYLIIGFIIFLVIVIISGRILNEINLSSCTSDSHIKIAHSWAAWVVGISSTVAGILLILFIVSFFI</sequence>
<reference evidence="2" key="2">
    <citation type="journal article" date="2018" name="Nat. Commun.">
        <title>Tailed giant Tupanvirus possesses the most complete translational apparatus of the known virosphere.</title>
        <authorList>
            <person name="Abrahao J."/>
            <person name="Silva L."/>
            <person name="Silva L.S."/>
            <person name="Khalil J.Y.B."/>
            <person name="Rodrigues R."/>
            <person name="Arantes T."/>
            <person name="Assis F."/>
            <person name="Boratto P."/>
            <person name="Andrade M."/>
            <person name="Kroon E.G."/>
            <person name="Ribeiro B."/>
            <person name="Bergier I."/>
            <person name="Seligmann H."/>
            <person name="Ghigo E."/>
            <person name="Colson P."/>
            <person name="Levasseur A."/>
            <person name="Kroemer G."/>
            <person name="Raoult D."/>
            <person name="La Scola B."/>
        </authorList>
    </citation>
    <scope>NUCLEOTIDE SEQUENCE [LARGE SCALE GENOMIC DNA]</scope>
    <source>
        <strain evidence="2">Soda lake</strain>
    </source>
</reference>
<accession>A0A6N1NWZ0</accession>
<organism evidence="2">
    <name type="scientific">Tupanvirus soda lake</name>
    <dbReference type="NCBI Taxonomy" id="2126985"/>
    <lineage>
        <taxon>Viruses</taxon>
        <taxon>Varidnaviria</taxon>
        <taxon>Bamfordvirae</taxon>
        <taxon>Nucleocytoviricota</taxon>
        <taxon>Megaviricetes</taxon>
        <taxon>Imitervirales</taxon>
        <taxon>Mimiviridae</taxon>
        <taxon>Megamimivirinae</taxon>
        <taxon>Tupanvirus</taxon>
        <taxon>Tupanvirus salinum</taxon>
    </lineage>
</organism>
<dbReference type="GeneID" id="80519224"/>
<feature type="transmembrane region" description="Helical" evidence="1">
    <location>
        <begin position="52"/>
        <end position="76"/>
    </location>
</feature>
<evidence type="ECO:0000256" key="1">
    <source>
        <dbReference type="SAM" id="Phobius"/>
    </source>
</evidence>
<proteinExistence type="predicted"/>